<dbReference type="InterPro" id="IPR003386">
    <property type="entry name" value="LACT/PDAT_acylTrfase"/>
</dbReference>
<dbReference type="HOGENOM" id="CLU_015737_1_2_1"/>
<dbReference type="eggNOG" id="ENOG502QQNH">
    <property type="taxonomic scope" value="Eukaryota"/>
</dbReference>
<dbReference type="STRING" id="619300.G3AFE2"/>
<keyword evidence="2" id="KW-1185">Reference proteome</keyword>
<evidence type="ECO:0008006" key="3">
    <source>
        <dbReference type="Google" id="ProtNLM"/>
    </source>
</evidence>
<evidence type="ECO:0000313" key="1">
    <source>
        <dbReference type="EMBL" id="EGW34931.1"/>
    </source>
</evidence>
<dbReference type="GO" id="GO:0006629">
    <property type="term" value="P:lipid metabolic process"/>
    <property type="evidence" value="ECO:0007669"/>
    <property type="project" value="InterPro"/>
</dbReference>
<dbReference type="FunCoup" id="G3AFE2">
    <property type="interactions" value="42"/>
</dbReference>
<gene>
    <name evidence="1" type="ORF">SPAPADRAFT_145590</name>
</gene>
<dbReference type="EMBL" id="GL996499">
    <property type="protein sequence ID" value="EGW34931.1"/>
    <property type="molecule type" value="Genomic_DNA"/>
</dbReference>
<dbReference type="Proteomes" id="UP000000709">
    <property type="component" value="Unassembled WGS sequence"/>
</dbReference>
<dbReference type="AlphaFoldDB" id="G3AFE2"/>
<dbReference type="RefSeq" id="XP_007372343.1">
    <property type="nucleotide sequence ID" value="XM_007372281.1"/>
</dbReference>
<dbReference type="Pfam" id="PF02450">
    <property type="entry name" value="LCAT"/>
    <property type="match status" value="1"/>
</dbReference>
<dbReference type="GeneID" id="18870692"/>
<reference evidence="1 2" key="1">
    <citation type="journal article" date="2011" name="Proc. Natl. Acad. Sci. U.S.A.">
        <title>Comparative genomics of xylose-fermenting fungi for enhanced biofuel production.</title>
        <authorList>
            <person name="Wohlbach D.J."/>
            <person name="Kuo A."/>
            <person name="Sato T.K."/>
            <person name="Potts K.M."/>
            <person name="Salamov A.A."/>
            <person name="LaButti K.M."/>
            <person name="Sun H."/>
            <person name="Clum A."/>
            <person name="Pangilinan J.L."/>
            <person name="Lindquist E.A."/>
            <person name="Lucas S."/>
            <person name="Lapidus A."/>
            <person name="Jin M."/>
            <person name="Gunawan C."/>
            <person name="Balan V."/>
            <person name="Dale B.E."/>
            <person name="Jeffries T.W."/>
            <person name="Zinkel R."/>
            <person name="Barry K.W."/>
            <person name="Grigoriev I.V."/>
            <person name="Gasch A.P."/>
        </authorList>
    </citation>
    <scope>NUCLEOTIDE SEQUENCE [LARGE SCALE GENOMIC DNA]</scope>
    <source>
        <strain evidence="2">NRRL Y-27907 / 11-Y1</strain>
    </source>
</reference>
<dbReference type="InterPro" id="IPR029058">
    <property type="entry name" value="AB_hydrolase_fold"/>
</dbReference>
<dbReference type="OrthoDB" id="5592486at2759"/>
<organism evidence="2">
    <name type="scientific">Spathaspora passalidarum (strain NRRL Y-27907 / 11-Y1)</name>
    <dbReference type="NCBI Taxonomy" id="619300"/>
    <lineage>
        <taxon>Eukaryota</taxon>
        <taxon>Fungi</taxon>
        <taxon>Dikarya</taxon>
        <taxon>Ascomycota</taxon>
        <taxon>Saccharomycotina</taxon>
        <taxon>Pichiomycetes</taxon>
        <taxon>Debaryomycetaceae</taxon>
        <taxon>Spathaspora</taxon>
    </lineage>
</organism>
<dbReference type="SUPFAM" id="SSF53474">
    <property type="entry name" value="alpha/beta-Hydrolases"/>
    <property type="match status" value="1"/>
</dbReference>
<evidence type="ECO:0000313" key="2">
    <source>
        <dbReference type="Proteomes" id="UP000000709"/>
    </source>
</evidence>
<protein>
    <recommendedName>
        <fullName evidence="3">DUF676 domain-containing protein</fullName>
    </recommendedName>
</protein>
<proteinExistence type="predicted"/>
<name>G3AFE2_SPAPN</name>
<dbReference type="GO" id="GO:0008374">
    <property type="term" value="F:O-acyltransferase activity"/>
    <property type="evidence" value="ECO:0007669"/>
    <property type="project" value="InterPro"/>
</dbReference>
<dbReference type="PANTHER" id="PTHR11440">
    <property type="entry name" value="LECITHIN-CHOLESTEROL ACYLTRANSFERASE-RELATED"/>
    <property type="match status" value="1"/>
</dbReference>
<dbReference type="InParanoid" id="G3AFE2"/>
<dbReference type="KEGG" id="spaa:SPAPADRAFT_145590"/>
<dbReference type="OMA" id="WGDYKGT"/>
<dbReference type="Gene3D" id="3.40.50.1820">
    <property type="entry name" value="alpha/beta hydrolase"/>
    <property type="match status" value="1"/>
</dbReference>
<accession>G3AFE2</accession>
<sequence length="341" mass="38983">MNRLQLRYMSVRRFAIGSRLKNTVKETQDQFLKQVPLSHYLAPKNPIVLCHGFSGFDKLTLIPGIRNLPTGAKKELENVATKGILEFDYWRGIQYALENIGAEVLIARVPAFSDIRSRAANLDHFLNRQCKIIQRKQSTNSPVTLNLISHSMGGLDSRYLISKLQNDKSHYKVSSLTTISTPHHGSECADFIVDLVGNRPVLSQLVPRSIFDMTTTNMATFNKIVVDDPEVAYFSYGARFNPRWYNFFGLTWLITKFKIQSKHSNESKYQKLVDNDGLVSVDSSKWGEYMGTFDEVDHLDLINWTNNARDTFTKIMFNQDPPFNPILLYLEIANNLAEKGY</sequence>